<dbReference type="HAMAP" id="MF_00151">
    <property type="entry name" value="PPAT_bact"/>
    <property type="match status" value="1"/>
</dbReference>
<keyword evidence="7 9" id="KW-0173">Coenzyme A biosynthesis</keyword>
<keyword evidence="3 9" id="KW-0548">Nucleotidyltransferase</keyword>
<feature type="binding site" evidence="9">
    <location>
        <position position="82"/>
    </location>
    <ligand>
        <name>substrate</name>
    </ligand>
</feature>
<keyword evidence="4 9" id="KW-0547">Nucleotide-binding</keyword>
<feature type="binding site" evidence="9">
    <location>
        <begin position="132"/>
        <end position="138"/>
    </location>
    <ligand>
        <name>ATP</name>
        <dbReference type="ChEBI" id="CHEBI:30616"/>
    </ligand>
</feature>
<feature type="binding site" evidence="9">
    <location>
        <position position="107"/>
    </location>
    <ligand>
        <name>ATP</name>
        <dbReference type="ChEBI" id="CHEBI:30616"/>
    </ligand>
</feature>
<keyword evidence="12" id="KW-1185">Reference proteome</keyword>
<dbReference type="InterPro" id="IPR014729">
    <property type="entry name" value="Rossmann-like_a/b/a_fold"/>
</dbReference>
<dbReference type="GO" id="GO:0016779">
    <property type="term" value="F:nucleotidyltransferase activity"/>
    <property type="evidence" value="ECO:0007669"/>
    <property type="project" value="UniProtKB-KW"/>
</dbReference>
<evidence type="ECO:0000256" key="2">
    <source>
        <dbReference type="ARBA" id="ARBA00022679"/>
    </source>
</evidence>
<dbReference type="SUPFAM" id="SSF52374">
    <property type="entry name" value="Nucleotidylyl transferase"/>
    <property type="match status" value="1"/>
</dbReference>
<comment type="function">
    <text evidence="9">Reversibly transfers an adenylyl group from ATP to 4'-phosphopantetheine, yielding dephospho-CoA (dPCoA) and pyrophosphate.</text>
</comment>
<evidence type="ECO:0000313" key="12">
    <source>
        <dbReference type="Proteomes" id="UP000654345"/>
    </source>
</evidence>
<dbReference type="EMBL" id="BNJG01000001">
    <property type="protein sequence ID" value="GHO52605.1"/>
    <property type="molecule type" value="Genomic_DNA"/>
</dbReference>
<sequence length="168" mass="18759">MSNEAQRPRIAVYPGSFDPVTNGHLDIARRAARLFDELVIAIYAFPDKNVLFTVDERLSLWQEVIAAEGLTNVRVETFSILVVEYVRSLGGCAIIKGLRSPNDFGTEFEQSLMNRKLAPEIETICLLTSLDHLFISSSRLKEVARLGGNVDDMLPAAVVRALRHRFGQ</sequence>
<feature type="binding site" evidence="9">
    <location>
        <position position="96"/>
    </location>
    <ligand>
        <name>substrate</name>
    </ligand>
</feature>
<feature type="binding site" evidence="9">
    <location>
        <begin position="16"/>
        <end position="17"/>
    </location>
    <ligand>
        <name>ATP</name>
        <dbReference type="ChEBI" id="CHEBI:30616"/>
    </ligand>
</feature>
<name>A0ABQ3UIX3_9CHLR</name>
<dbReference type="PANTHER" id="PTHR21342:SF1">
    <property type="entry name" value="PHOSPHOPANTETHEINE ADENYLYLTRANSFERASE"/>
    <property type="match status" value="1"/>
</dbReference>
<evidence type="ECO:0000259" key="10">
    <source>
        <dbReference type="Pfam" id="PF01467"/>
    </source>
</evidence>
<dbReference type="Pfam" id="PF01467">
    <property type="entry name" value="CTP_transf_like"/>
    <property type="match status" value="1"/>
</dbReference>
<dbReference type="CDD" id="cd02163">
    <property type="entry name" value="PPAT"/>
    <property type="match status" value="1"/>
</dbReference>
<reference evidence="11 12" key="1">
    <citation type="journal article" date="2021" name="Int. J. Syst. Evol. Microbiol.">
        <title>Reticulibacter mediterranei gen. nov., sp. nov., within the new family Reticulibacteraceae fam. nov., and Ktedonospora formicarum gen. nov., sp. nov., Ktedonobacter robiniae sp. nov., Dictyobacter formicarum sp. nov. and Dictyobacter arantiisoli sp. nov., belonging to the class Ktedonobacteria.</title>
        <authorList>
            <person name="Yabe S."/>
            <person name="Zheng Y."/>
            <person name="Wang C.M."/>
            <person name="Sakai Y."/>
            <person name="Abe K."/>
            <person name="Yokota A."/>
            <person name="Donadio S."/>
            <person name="Cavaletti L."/>
            <person name="Monciardini P."/>
        </authorList>
    </citation>
    <scope>NUCLEOTIDE SEQUENCE [LARGE SCALE GENOMIC DNA]</scope>
    <source>
        <strain evidence="11 12">SOSP1-30</strain>
    </source>
</reference>
<dbReference type="Proteomes" id="UP000654345">
    <property type="component" value="Unassembled WGS sequence"/>
</dbReference>
<evidence type="ECO:0000256" key="8">
    <source>
        <dbReference type="ARBA" id="ARBA00029346"/>
    </source>
</evidence>
<comment type="pathway">
    <text evidence="9">Cofactor biosynthesis; coenzyme A biosynthesis; CoA from (R)-pantothenate: step 4/5.</text>
</comment>
<dbReference type="RefSeq" id="WP_201369489.1">
    <property type="nucleotide sequence ID" value="NZ_BNJG01000001.1"/>
</dbReference>
<evidence type="ECO:0000256" key="4">
    <source>
        <dbReference type="ARBA" id="ARBA00022741"/>
    </source>
</evidence>
<dbReference type="NCBIfam" id="TIGR00125">
    <property type="entry name" value="cyt_tran_rel"/>
    <property type="match status" value="1"/>
</dbReference>
<dbReference type="InterPro" id="IPR001980">
    <property type="entry name" value="PPAT"/>
</dbReference>
<feature type="site" description="Transition state stabilizer" evidence="9">
    <location>
        <position position="24"/>
    </location>
</feature>
<dbReference type="PANTHER" id="PTHR21342">
    <property type="entry name" value="PHOSPHOPANTETHEINE ADENYLYLTRANSFERASE"/>
    <property type="match status" value="1"/>
</dbReference>
<keyword evidence="6 9" id="KW-0460">Magnesium</keyword>
<evidence type="ECO:0000256" key="3">
    <source>
        <dbReference type="ARBA" id="ARBA00022695"/>
    </source>
</evidence>
<feature type="domain" description="Cytidyltransferase-like" evidence="10">
    <location>
        <begin position="12"/>
        <end position="142"/>
    </location>
</feature>
<dbReference type="EC" id="2.7.7.3" evidence="9"/>
<keyword evidence="2 9" id="KW-0808">Transferase</keyword>
<gene>
    <name evidence="9" type="primary">coaD</name>
    <name evidence="11" type="ORF">KSB_10800</name>
</gene>
<comment type="similarity">
    <text evidence="9">Belongs to the bacterial CoaD family.</text>
</comment>
<protein>
    <recommendedName>
        <fullName evidence="9">Phosphopantetheine adenylyltransferase</fullName>
        <ecNumber evidence="9">2.7.7.3</ecNumber>
    </recommendedName>
    <alternativeName>
        <fullName evidence="9">Dephospho-CoA pyrophosphorylase</fullName>
    </alternativeName>
    <alternativeName>
        <fullName evidence="9">Pantetheine-phosphate adenylyltransferase</fullName>
        <shortName evidence="9">PPAT</shortName>
    </alternativeName>
</protein>
<evidence type="ECO:0000256" key="9">
    <source>
        <dbReference type="HAMAP-Rule" id="MF_00151"/>
    </source>
</evidence>
<feature type="binding site" evidence="9">
    <location>
        <position position="16"/>
    </location>
    <ligand>
        <name>substrate</name>
    </ligand>
</feature>
<evidence type="ECO:0000256" key="7">
    <source>
        <dbReference type="ARBA" id="ARBA00022993"/>
    </source>
</evidence>
<evidence type="ECO:0000256" key="1">
    <source>
        <dbReference type="ARBA" id="ARBA00022490"/>
    </source>
</evidence>
<proteinExistence type="inferred from homology"/>
<dbReference type="PRINTS" id="PR01020">
    <property type="entry name" value="LPSBIOSNTHSS"/>
</dbReference>
<dbReference type="NCBIfam" id="TIGR01510">
    <property type="entry name" value="coaD_prev_kdtB"/>
    <property type="match status" value="1"/>
</dbReference>
<accession>A0ABQ3UIX3</accession>
<keyword evidence="5 9" id="KW-0067">ATP-binding</keyword>
<dbReference type="Gene3D" id="3.40.50.620">
    <property type="entry name" value="HUPs"/>
    <property type="match status" value="1"/>
</dbReference>
<evidence type="ECO:0000313" key="11">
    <source>
        <dbReference type="EMBL" id="GHO52605.1"/>
    </source>
</evidence>
<comment type="subcellular location">
    <subcellularLocation>
        <location evidence="9">Cytoplasm</location>
    </subcellularLocation>
</comment>
<comment type="caution">
    <text evidence="11">The sequence shown here is derived from an EMBL/GenBank/DDBJ whole genome shotgun (WGS) entry which is preliminary data.</text>
</comment>
<feature type="binding site" evidence="9">
    <location>
        <position position="48"/>
    </location>
    <ligand>
        <name>substrate</name>
    </ligand>
</feature>
<organism evidence="11 12">
    <name type="scientific">Ktedonobacter robiniae</name>
    <dbReference type="NCBI Taxonomy" id="2778365"/>
    <lineage>
        <taxon>Bacteria</taxon>
        <taxon>Bacillati</taxon>
        <taxon>Chloroflexota</taxon>
        <taxon>Ktedonobacteria</taxon>
        <taxon>Ktedonobacterales</taxon>
        <taxon>Ktedonobacteraceae</taxon>
        <taxon>Ktedonobacter</taxon>
    </lineage>
</organism>
<evidence type="ECO:0000256" key="6">
    <source>
        <dbReference type="ARBA" id="ARBA00022842"/>
    </source>
</evidence>
<feature type="binding site" evidence="9">
    <location>
        <begin position="97"/>
        <end position="99"/>
    </location>
    <ligand>
        <name>ATP</name>
        <dbReference type="ChEBI" id="CHEBI:30616"/>
    </ligand>
</feature>
<dbReference type="InterPro" id="IPR004821">
    <property type="entry name" value="Cyt_trans-like"/>
</dbReference>
<comment type="cofactor">
    <cofactor evidence="9">
        <name>Mg(2+)</name>
        <dbReference type="ChEBI" id="CHEBI:18420"/>
    </cofactor>
</comment>
<comment type="subunit">
    <text evidence="9">Homohexamer.</text>
</comment>
<keyword evidence="1 9" id="KW-0963">Cytoplasm</keyword>
<comment type="catalytic activity">
    <reaction evidence="8 9">
        <text>(R)-4'-phosphopantetheine + ATP + H(+) = 3'-dephospho-CoA + diphosphate</text>
        <dbReference type="Rhea" id="RHEA:19801"/>
        <dbReference type="ChEBI" id="CHEBI:15378"/>
        <dbReference type="ChEBI" id="CHEBI:30616"/>
        <dbReference type="ChEBI" id="CHEBI:33019"/>
        <dbReference type="ChEBI" id="CHEBI:57328"/>
        <dbReference type="ChEBI" id="CHEBI:61723"/>
        <dbReference type="EC" id="2.7.7.3"/>
    </reaction>
</comment>
<evidence type="ECO:0000256" key="5">
    <source>
        <dbReference type="ARBA" id="ARBA00022840"/>
    </source>
</evidence>
<feature type="binding site" evidence="9">
    <location>
        <position position="24"/>
    </location>
    <ligand>
        <name>ATP</name>
        <dbReference type="ChEBI" id="CHEBI:30616"/>
    </ligand>
</feature>